<feature type="compositionally biased region" description="Basic and acidic residues" evidence="1">
    <location>
        <begin position="121"/>
        <end position="136"/>
    </location>
</feature>
<protein>
    <recommendedName>
        <fullName evidence="2">SAM domain-containing protein</fullName>
    </recommendedName>
</protein>
<dbReference type="SUPFAM" id="SSF47769">
    <property type="entry name" value="SAM/Pointed domain"/>
    <property type="match status" value="1"/>
</dbReference>
<reference evidence="3" key="2">
    <citation type="submission" date="2025-09" db="UniProtKB">
        <authorList>
            <consortium name="Ensembl"/>
        </authorList>
    </citation>
    <scope>IDENTIFICATION</scope>
</reference>
<dbReference type="GeneTree" id="ENSGT00390000013973"/>
<keyword evidence="4" id="KW-1185">Reference proteome</keyword>
<proteinExistence type="predicted"/>
<dbReference type="Ensembl" id="ENSLLET00000021790.1">
    <property type="protein sequence ID" value="ENSLLEP00000020976.1"/>
    <property type="gene ID" value="ENSLLEG00000013287.1"/>
</dbReference>
<accession>A0A8C5N393</accession>
<dbReference type="PROSITE" id="PS50105">
    <property type="entry name" value="SAM_DOMAIN"/>
    <property type="match status" value="1"/>
</dbReference>
<feature type="domain" description="SAM" evidence="2">
    <location>
        <begin position="14"/>
        <end position="59"/>
    </location>
</feature>
<evidence type="ECO:0000313" key="4">
    <source>
        <dbReference type="Proteomes" id="UP000694569"/>
    </source>
</evidence>
<dbReference type="InterPro" id="IPR038461">
    <property type="entry name" value="Schlafen_AlbA_2_dom_sf"/>
</dbReference>
<dbReference type="InterPro" id="IPR013761">
    <property type="entry name" value="SAM/pointed_sf"/>
</dbReference>
<dbReference type="GO" id="GO:0005737">
    <property type="term" value="C:cytoplasm"/>
    <property type="evidence" value="ECO:0007669"/>
    <property type="project" value="TreeGrafter"/>
</dbReference>
<dbReference type="PANTHER" id="PTHR16155">
    <property type="entry name" value="DED DOMAIN-CONTAINING PROTEIN"/>
    <property type="match status" value="1"/>
</dbReference>
<organism evidence="3 4">
    <name type="scientific">Leptobrachium leishanense</name>
    <name type="common">Leishan spiny toad</name>
    <dbReference type="NCBI Taxonomy" id="445787"/>
    <lineage>
        <taxon>Eukaryota</taxon>
        <taxon>Metazoa</taxon>
        <taxon>Chordata</taxon>
        <taxon>Craniata</taxon>
        <taxon>Vertebrata</taxon>
        <taxon>Euteleostomi</taxon>
        <taxon>Amphibia</taxon>
        <taxon>Batrachia</taxon>
        <taxon>Anura</taxon>
        <taxon>Pelobatoidea</taxon>
        <taxon>Megophryidae</taxon>
        <taxon>Leptobrachium</taxon>
    </lineage>
</organism>
<dbReference type="PANTHER" id="PTHR16155:SF18">
    <property type="entry name" value="STERILE ALPHA MOTIF DOMAIN-CONTAINING PROTEIN 9-LIKE"/>
    <property type="match status" value="1"/>
</dbReference>
<feature type="region of interest" description="Disordered" evidence="1">
    <location>
        <begin position="78"/>
        <end position="143"/>
    </location>
</feature>
<evidence type="ECO:0000256" key="1">
    <source>
        <dbReference type="SAM" id="MobiDB-lite"/>
    </source>
</evidence>
<evidence type="ECO:0000313" key="3">
    <source>
        <dbReference type="Ensembl" id="ENSLLEP00000020976.1"/>
    </source>
</evidence>
<feature type="compositionally biased region" description="Polar residues" evidence="1">
    <location>
        <begin position="78"/>
        <end position="88"/>
    </location>
</feature>
<dbReference type="InterPro" id="IPR001660">
    <property type="entry name" value="SAM"/>
</dbReference>
<dbReference type="Proteomes" id="UP000694569">
    <property type="component" value="Unplaced"/>
</dbReference>
<feature type="region of interest" description="Disordered" evidence="1">
    <location>
        <begin position="355"/>
        <end position="376"/>
    </location>
</feature>
<dbReference type="Gene3D" id="3.30.950.30">
    <property type="entry name" value="Schlafen, AAA domain"/>
    <property type="match status" value="1"/>
</dbReference>
<dbReference type="Gene3D" id="1.10.150.50">
    <property type="entry name" value="Transcription Factor, Ets-1"/>
    <property type="match status" value="1"/>
</dbReference>
<sequence length="1568" mass="182390">MTDPVDLPAKVAVWTKDHVKLWAQSINIPLNDVEKLYNEDVSGEILLLLSKQDLTEMGIKHGPAVLIINRIKEVCPEQNSQKLDSASATEQKKKEGTTKKQKKQIKSDLKTENSGTNESNEEQKESIRPETDDGRTSKVTCTPYPFDHFHESKRYTQNHFLPPESGTTNYIDPVHEYKEFSNTSNATEEDKKMKFCNEVFRFAAACMNARTNGTIHFGVRDKPHGQIIGIQIENKETFIKYRDQMISKYFNENQVYLAKQCIRPPRFVDVLSEENTQSNLVLIEVDVVPGHDCCKGEIFYTYQQVLMDKTWKTSLSKSCFNRDGESSKDILANVQRSDADLKEFFSKMNLRDEARKKAEESHKGNQLRSQNDGPKLTKLITGNRGTLDNSYYKWYILVANKSHPSQTEHLDFLHEIKWFAVLDYDAESLTNGLCKFYRAKRVANLHFPSNYQNLENISCGNEKIESLKLYQQTSWVFCNGRSDLDSKEYEPLNCMMWQIEKAAEVRRLISFLSRKDVLERGKFLVVFLILSPVDDFEDPLNETFRSFYQELGGMNDILCICQNKQTFHNWRDILPRLLSPEKIEERCIYNLDISKINGTILKLKSAIQSTHLFLPSHGSSNLILQEKDEELMSCLDILCSNKCEETELEKNEEEFLEFMKTKEENFYRGGKASWWNFYFSSKSYKGPFIKRDIHDKLKRMIESCDIQNSVKLITLYHHPGCGGSTTAMHILWELKDKFRCATIKRKTDSFTDIARDVTKLAIHGSNPTEYFQVLLLVDDYEEDENIEVLQNCIRTVIAEKYIRYDKPVVIILNCMRSQTPDQRSKAECSYSMALEHSLSLQEQRAFETKLKEIEQQHTKPEDFYSFMIMKSNFDNTYIRKVVRNLLKGLESASKEADLISFLALLNKYVKNSTISTSMCEEFLGITAKKTFWRHESIEEKMGTYFTLLIRTEVEEYGRYEGLRIIHPLMASHCIEELQTAYGIHQSKIMLNLLNTHIEGIGKELFLQNMQSMMVTRHRKEHGDETNTLFSPLIEEIEKEGNKIVETVLEEGAQRFNQYPYIFQALARHYYIREKNFKCALEWAGKAKKIAPSNSFILDTFGQIHKAQLKSMMDEYCKKHSPTTSELRILLETAVAASQAFSNCQEKTQKTESERDESEWAKSKRYTVYNTVGYLGQIEVCLYTIDILFKLQWFKNNISKRHLIQYLSGKSDIATEKDSEMHEEICAILVEFRYFLIKVKSHLQTAFDFFSNYFVHLKQKNLQKESADFKIREKLAEQHKKYRKAFFEKDIMKMVCGQELQKSNPSLHLDLRAALEARKAHKFSGILEHLTDHKKRKGVIEVIVKTYDYLLKGRTDKFTKRDKENFILANIVLNCVSPNSKEISSQETLKKHLREILGKVGFEHELLEPYFLASLLFWPQNMLQLDDDSKQLEKYVNAMRRSFRAQYRHMCHAKIPITHFYLGNKKGLNRLVHKGKLDQCFHGVPDLPSLWQCGAIWREKEITNLLLRVQGRAENNTIYVECGSPERIKLPVRPAYLGQLRSGRSIERVSFYLGFSVDGLIAYDIETEA</sequence>
<reference evidence="3" key="1">
    <citation type="submission" date="2025-08" db="UniProtKB">
        <authorList>
            <consortium name="Ensembl"/>
        </authorList>
    </citation>
    <scope>IDENTIFICATION</scope>
</reference>
<dbReference type="OrthoDB" id="2337140at2759"/>
<evidence type="ECO:0000259" key="2">
    <source>
        <dbReference type="PROSITE" id="PS50105"/>
    </source>
</evidence>
<name>A0A8C5N393_9ANUR</name>